<reference evidence="1 2" key="1">
    <citation type="submission" date="2018-10" db="EMBL/GenBank/DDBJ databases">
        <title>A high-quality apple genome assembly.</title>
        <authorList>
            <person name="Hu J."/>
        </authorList>
    </citation>
    <scope>NUCLEOTIDE SEQUENCE [LARGE SCALE GENOMIC DNA]</scope>
    <source>
        <strain evidence="2">cv. HFTH1</strain>
        <tissue evidence="1">Young leaf</tissue>
    </source>
</reference>
<dbReference type="EMBL" id="RDQH01000340">
    <property type="protein sequence ID" value="RXH76674.1"/>
    <property type="molecule type" value="Genomic_DNA"/>
</dbReference>
<sequence>MRLSTTPIHTKFLSNATAIVHRKLRPGLLPLLDQSSLAIYLSPPTKSLLAVNLADLPASPLPLALVALNAFHSREMSKASEGFLLVFATRVCLDSELVPSKVLKNARH</sequence>
<proteinExistence type="predicted"/>
<evidence type="ECO:0000313" key="1">
    <source>
        <dbReference type="EMBL" id="RXH76674.1"/>
    </source>
</evidence>
<gene>
    <name evidence="1" type="ORF">DVH24_019562</name>
</gene>
<protein>
    <submittedName>
        <fullName evidence="1">Uncharacterized protein</fullName>
    </submittedName>
</protein>
<keyword evidence="2" id="KW-1185">Reference proteome</keyword>
<comment type="caution">
    <text evidence="1">The sequence shown here is derived from an EMBL/GenBank/DDBJ whole genome shotgun (WGS) entry which is preliminary data.</text>
</comment>
<name>A0A498I3C3_MALDO</name>
<evidence type="ECO:0000313" key="2">
    <source>
        <dbReference type="Proteomes" id="UP000290289"/>
    </source>
</evidence>
<accession>A0A498I3C3</accession>
<dbReference type="AlphaFoldDB" id="A0A498I3C3"/>
<organism evidence="1 2">
    <name type="scientific">Malus domestica</name>
    <name type="common">Apple</name>
    <name type="synonym">Pyrus malus</name>
    <dbReference type="NCBI Taxonomy" id="3750"/>
    <lineage>
        <taxon>Eukaryota</taxon>
        <taxon>Viridiplantae</taxon>
        <taxon>Streptophyta</taxon>
        <taxon>Embryophyta</taxon>
        <taxon>Tracheophyta</taxon>
        <taxon>Spermatophyta</taxon>
        <taxon>Magnoliopsida</taxon>
        <taxon>eudicotyledons</taxon>
        <taxon>Gunneridae</taxon>
        <taxon>Pentapetalae</taxon>
        <taxon>rosids</taxon>
        <taxon>fabids</taxon>
        <taxon>Rosales</taxon>
        <taxon>Rosaceae</taxon>
        <taxon>Amygdaloideae</taxon>
        <taxon>Maleae</taxon>
        <taxon>Malus</taxon>
    </lineage>
</organism>
<dbReference type="Proteomes" id="UP000290289">
    <property type="component" value="Chromosome 14"/>
</dbReference>
<dbReference type="STRING" id="3750.A0A498I3C3"/>